<name>A0AAE7E4J7_9BACT</name>
<reference evidence="2 3" key="1">
    <citation type="submission" date="2020-05" db="EMBL/GenBank/DDBJ databases">
        <title>Complete genome sequencing of Campylobacter and Arcobacter type strains.</title>
        <authorList>
            <person name="Miller W.G."/>
            <person name="Yee E."/>
        </authorList>
    </citation>
    <scope>NUCLEOTIDE SEQUENCE [LARGE SCALE GENOMIC DNA]</scope>
    <source>
        <strain evidence="2 3">LMG 26156</strain>
    </source>
</reference>
<protein>
    <submittedName>
        <fullName evidence="2">DUF262 domain-containing protein</fullName>
    </submittedName>
</protein>
<dbReference type="Proteomes" id="UP000503482">
    <property type="component" value="Chromosome"/>
</dbReference>
<feature type="domain" description="GmrSD restriction endonucleases N-terminal" evidence="1">
    <location>
        <begin position="13"/>
        <end position="232"/>
    </location>
</feature>
<gene>
    <name evidence="2" type="ORF">AVENP_1923</name>
</gene>
<dbReference type="RefSeq" id="WP_128357971.1">
    <property type="nucleotide sequence ID" value="NZ_CP053840.1"/>
</dbReference>
<evidence type="ECO:0000313" key="2">
    <source>
        <dbReference type="EMBL" id="QKF67464.1"/>
    </source>
</evidence>
<evidence type="ECO:0000313" key="3">
    <source>
        <dbReference type="Proteomes" id="UP000503482"/>
    </source>
</evidence>
<dbReference type="EMBL" id="CP053840">
    <property type="protein sequence ID" value="QKF67464.1"/>
    <property type="molecule type" value="Genomic_DNA"/>
</dbReference>
<sequence>MALQLNAEQKYILKIFGDRTKYIIPPYQRAYSWTESECDKLFEDLKTAFYINKTEGCFLGNIILTTSVRDEYEVIDGQQRLTTLIMFLKVLFAFDQNNRKLKNTIWILDDRTDAVIEQRVKTNIFIEKDSLSFNEVLNENYEYEKLLNKNEKKDKFKTNIQFFYKKIKEFVYQDGNDIKDFIDFILYDVSLLPIFTEGEDTAKARDKALKIFETMNNRGIPLDDTDIFKSNLYYMANRKNDTDKFIELWKTFDERCDALDESKENKLKLRVFRIYSHLARGLKGIRGSEIGLRDFFEKMEYSQFKNKSYYEIMEDLNSIVDAVEFFEKRKKQAGDELAKWFQLIDLYTNSYPKDTIIIYLVENDLNDELMTINFSKFLVRQSYSKGSTAQIKYDMYDLIVKIVHKELDNSFEINFNLPNLFGKLDKGFGLLGVYLNPKQLSVYPFNFIKTKDIIYCSDESDYDIGKILPIDLTKKEIDNKSSNFLDVNLLLNNRNNDDKLSENLNIQRIQDLTARYEQFFKGEK</sequence>
<proteinExistence type="predicted"/>
<dbReference type="PANTHER" id="PTHR35149">
    <property type="entry name" value="SLL5132 PROTEIN"/>
    <property type="match status" value="1"/>
</dbReference>
<accession>A0AAE7E4J7</accession>
<dbReference type="PANTHER" id="PTHR35149:SF2">
    <property type="entry name" value="DUF262 DOMAIN-CONTAINING PROTEIN"/>
    <property type="match status" value="1"/>
</dbReference>
<dbReference type="Pfam" id="PF03235">
    <property type="entry name" value="GmrSD_N"/>
    <property type="match status" value="1"/>
</dbReference>
<dbReference type="KEGG" id="avp:AVENP_1923"/>
<dbReference type="InterPro" id="IPR004919">
    <property type="entry name" value="GmrSD_N"/>
</dbReference>
<evidence type="ECO:0000259" key="1">
    <source>
        <dbReference type="Pfam" id="PF03235"/>
    </source>
</evidence>
<dbReference type="AlphaFoldDB" id="A0AAE7E4J7"/>
<keyword evidence="3" id="KW-1185">Reference proteome</keyword>
<organism evidence="2 3">
    <name type="scientific">Arcobacter venerupis</name>
    <dbReference type="NCBI Taxonomy" id="1054033"/>
    <lineage>
        <taxon>Bacteria</taxon>
        <taxon>Pseudomonadati</taxon>
        <taxon>Campylobacterota</taxon>
        <taxon>Epsilonproteobacteria</taxon>
        <taxon>Campylobacterales</taxon>
        <taxon>Arcobacteraceae</taxon>
        <taxon>Arcobacter</taxon>
    </lineage>
</organism>